<dbReference type="Proteomes" id="UP000355283">
    <property type="component" value="Unassembled WGS sequence"/>
</dbReference>
<accession>A0A4D9D2W6</accession>
<reference evidence="2 3" key="1">
    <citation type="submission" date="2019-01" db="EMBL/GenBank/DDBJ databases">
        <title>Nuclear Genome Assembly of the Microalgal Biofuel strain Nannochloropsis salina CCMP1776.</title>
        <authorList>
            <person name="Hovde B."/>
        </authorList>
    </citation>
    <scope>NUCLEOTIDE SEQUENCE [LARGE SCALE GENOMIC DNA]</scope>
    <source>
        <strain evidence="2 3">CCMP1776</strain>
    </source>
</reference>
<evidence type="ECO:0000313" key="2">
    <source>
        <dbReference type="EMBL" id="TFJ82988.1"/>
    </source>
</evidence>
<gene>
    <name evidence="2" type="ORF">NSK_005705</name>
</gene>
<feature type="region of interest" description="Disordered" evidence="1">
    <location>
        <begin position="204"/>
        <end position="225"/>
    </location>
</feature>
<protein>
    <recommendedName>
        <fullName evidence="4">PH domain-containing protein</fullName>
    </recommendedName>
</protein>
<evidence type="ECO:0000256" key="1">
    <source>
        <dbReference type="SAM" id="MobiDB-lite"/>
    </source>
</evidence>
<organism evidence="2 3">
    <name type="scientific">Nannochloropsis salina CCMP1776</name>
    <dbReference type="NCBI Taxonomy" id="1027361"/>
    <lineage>
        <taxon>Eukaryota</taxon>
        <taxon>Sar</taxon>
        <taxon>Stramenopiles</taxon>
        <taxon>Ochrophyta</taxon>
        <taxon>Eustigmatophyceae</taxon>
        <taxon>Eustigmatales</taxon>
        <taxon>Monodopsidaceae</taxon>
        <taxon>Microchloropsis</taxon>
        <taxon>Microchloropsis salina</taxon>
    </lineage>
</organism>
<comment type="caution">
    <text evidence="2">The sequence shown here is derived from an EMBL/GenBank/DDBJ whole genome shotgun (WGS) entry which is preliminary data.</text>
</comment>
<dbReference type="OrthoDB" id="69533at2759"/>
<dbReference type="AlphaFoldDB" id="A0A4D9D2W6"/>
<name>A0A4D9D2W6_9STRA</name>
<dbReference type="EMBL" id="SDOX01000081">
    <property type="protein sequence ID" value="TFJ82988.1"/>
    <property type="molecule type" value="Genomic_DNA"/>
</dbReference>
<sequence>MDLVVYLLARIQACFECLKPFLPHETQERVKRREVVERGATFKKRNFTLGGFALQTKKVFVRVKQEEGNCALVYRQADDMRTAGTEIQAGDIKSIDANGAKSMTVLSKTGDVLLEIEAAEEAQRDLWLTALNEVLLHNFKVMGEDGVVRGQPRNMKERAEKELYFQRRQKEIELKKKITEAKKAKFMKEAGGLKYTALHMAGRANTAAGVSDEEAGGGGGGDGPS</sequence>
<keyword evidence="3" id="KW-1185">Reference proteome</keyword>
<feature type="compositionally biased region" description="Gly residues" evidence="1">
    <location>
        <begin position="216"/>
        <end position="225"/>
    </location>
</feature>
<evidence type="ECO:0000313" key="3">
    <source>
        <dbReference type="Proteomes" id="UP000355283"/>
    </source>
</evidence>
<evidence type="ECO:0008006" key="4">
    <source>
        <dbReference type="Google" id="ProtNLM"/>
    </source>
</evidence>
<proteinExistence type="predicted"/>